<keyword evidence="4" id="KW-1185">Reference proteome</keyword>
<dbReference type="Proteomes" id="UP000199341">
    <property type="component" value="Unassembled WGS sequence"/>
</dbReference>
<dbReference type="Gene3D" id="3.90.180.10">
    <property type="entry name" value="Medium-chain alcohol dehydrogenases, catalytic domain"/>
    <property type="match status" value="1"/>
</dbReference>
<dbReference type="SUPFAM" id="SSF50129">
    <property type="entry name" value="GroES-like"/>
    <property type="match status" value="1"/>
</dbReference>
<reference evidence="3 4" key="1">
    <citation type="submission" date="2016-10" db="EMBL/GenBank/DDBJ databases">
        <authorList>
            <person name="de Groot N.N."/>
        </authorList>
    </citation>
    <scope>NUCLEOTIDE SEQUENCE [LARGE SCALE GENOMIC DNA]</scope>
    <source>
        <strain evidence="3 4">CGMCC 4.2022</strain>
    </source>
</reference>
<accession>A0A1H0LAG5</accession>
<dbReference type="OrthoDB" id="9787435at2"/>
<evidence type="ECO:0000313" key="3">
    <source>
        <dbReference type="EMBL" id="SDO65197.1"/>
    </source>
</evidence>
<proteinExistence type="predicted"/>
<dbReference type="SMART" id="SM00829">
    <property type="entry name" value="PKS_ER"/>
    <property type="match status" value="1"/>
</dbReference>
<gene>
    <name evidence="3" type="ORF">SAMN05216259_111140</name>
</gene>
<dbReference type="Pfam" id="PF08240">
    <property type="entry name" value="ADH_N"/>
    <property type="match status" value="1"/>
</dbReference>
<sequence length="318" mass="32318">MKAVALQRFGGPDVLRVHELPDRHAGPGEIRVRVRAAAVSPADTLIRAGAAAPLLQGPPPYVPGLDAAGVVDEIGPGSRTGLAVGDPVVALVNPTRPAGGAYAEHVVLPAAYVVRAPRGAGHAEASALPLNALTARRALDLLDLAPGSVLAVTGAAGGVGGFAVQLAKAGGLTVVADAGPADEKLVAALGADTVVRRGHDVAERFRDAFPRGVDGLLDAAVMGGTLEAAVRDGGGVAVVRGPAGPPSGPGSERHAVTHHSVYVHDYDGRHDVLDRLARQVEEGVLTLRVARTYPMERAADAHRALEAGGVRGRLVLEL</sequence>
<dbReference type="PANTHER" id="PTHR44154">
    <property type="entry name" value="QUINONE OXIDOREDUCTASE"/>
    <property type="match status" value="1"/>
</dbReference>
<dbReference type="PANTHER" id="PTHR44154:SF1">
    <property type="entry name" value="QUINONE OXIDOREDUCTASE"/>
    <property type="match status" value="1"/>
</dbReference>
<dbReference type="InterPro" id="IPR011032">
    <property type="entry name" value="GroES-like_sf"/>
</dbReference>
<evidence type="ECO:0000313" key="4">
    <source>
        <dbReference type="Proteomes" id="UP000199341"/>
    </source>
</evidence>
<dbReference type="Pfam" id="PF13602">
    <property type="entry name" value="ADH_zinc_N_2"/>
    <property type="match status" value="1"/>
</dbReference>
<dbReference type="SUPFAM" id="SSF51735">
    <property type="entry name" value="NAD(P)-binding Rossmann-fold domains"/>
    <property type="match status" value="1"/>
</dbReference>
<dbReference type="STRING" id="310781.SAMN05216259_111140"/>
<organism evidence="3 4">
    <name type="scientific">Actinacidiphila guanduensis</name>
    <dbReference type="NCBI Taxonomy" id="310781"/>
    <lineage>
        <taxon>Bacteria</taxon>
        <taxon>Bacillati</taxon>
        <taxon>Actinomycetota</taxon>
        <taxon>Actinomycetes</taxon>
        <taxon>Kitasatosporales</taxon>
        <taxon>Streptomycetaceae</taxon>
        <taxon>Actinacidiphila</taxon>
    </lineage>
</organism>
<feature type="domain" description="Enoyl reductase (ER)" evidence="2">
    <location>
        <begin position="10"/>
        <end position="316"/>
    </location>
</feature>
<dbReference type="InterPro" id="IPR036291">
    <property type="entry name" value="NAD(P)-bd_dom_sf"/>
</dbReference>
<dbReference type="InterPro" id="IPR051603">
    <property type="entry name" value="Zinc-ADH_QOR/CCCR"/>
</dbReference>
<dbReference type="GO" id="GO:0016491">
    <property type="term" value="F:oxidoreductase activity"/>
    <property type="evidence" value="ECO:0007669"/>
    <property type="project" value="InterPro"/>
</dbReference>
<evidence type="ECO:0000259" key="2">
    <source>
        <dbReference type="SMART" id="SM00829"/>
    </source>
</evidence>
<dbReference type="AlphaFoldDB" id="A0A1H0LAG5"/>
<protein>
    <submittedName>
        <fullName evidence="3">NADPH:quinone reductase</fullName>
    </submittedName>
</protein>
<dbReference type="Gene3D" id="3.40.50.720">
    <property type="entry name" value="NAD(P)-binding Rossmann-like Domain"/>
    <property type="match status" value="1"/>
</dbReference>
<dbReference type="InterPro" id="IPR020843">
    <property type="entry name" value="ER"/>
</dbReference>
<keyword evidence="1" id="KW-0521">NADP</keyword>
<evidence type="ECO:0000256" key="1">
    <source>
        <dbReference type="ARBA" id="ARBA00022857"/>
    </source>
</evidence>
<dbReference type="EMBL" id="FNIE01000011">
    <property type="protein sequence ID" value="SDO65197.1"/>
    <property type="molecule type" value="Genomic_DNA"/>
</dbReference>
<name>A0A1H0LAG5_9ACTN</name>
<dbReference type="CDD" id="cd05289">
    <property type="entry name" value="MDR_like_2"/>
    <property type="match status" value="1"/>
</dbReference>
<dbReference type="InterPro" id="IPR013154">
    <property type="entry name" value="ADH-like_N"/>
</dbReference>